<keyword evidence="4" id="KW-1185">Reference proteome</keyword>
<organism evidence="3 4">
    <name type="scientific">Cohnella endophytica</name>
    <dbReference type="NCBI Taxonomy" id="2419778"/>
    <lineage>
        <taxon>Bacteria</taxon>
        <taxon>Bacillati</taxon>
        <taxon>Bacillota</taxon>
        <taxon>Bacilli</taxon>
        <taxon>Bacillales</taxon>
        <taxon>Paenibacillaceae</taxon>
        <taxon>Cohnella</taxon>
    </lineage>
</organism>
<reference evidence="3 4" key="1">
    <citation type="submission" date="2018-10" db="EMBL/GenBank/DDBJ databases">
        <title>Cohnella sp. M2MS4P-1, whole genome shotgun sequence.</title>
        <authorList>
            <person name="Tuo L."/>
        </authorList>
    </citation>
    <scope>NUCLEOTIDE SEQUENCE [LARGE SCALE GENOMIC DNA]</scope>
    <source>
        <strain evidence="3 4">M2MS4P-1</strain>
    </source>
</reference>
<comment type="caution">
    <text evidence="3">The sequence shown here is derived from an EMBL/GenBank/DDBJ whole genome shotgun (WGS) entry which is preliminary data.</text>
</comment>
<dbReference type="Proteomes" id="UP000282076">
    <property type="component" value="Unassembled WGS sequence"/>
</dbReference>
<dbReference type="AlphaFoldDB" id="A0A494XBX1"/>
<dbReference type="OrthoDB" id="337615at2"/>
<feature type="signal peptide" evidence="1">
    <location>
        <begin position="1"/>
        <end position="24"/>
    </location>
</feature>
<sequence>MKKKGLILLFVATALLSLSTGAFAASNINEIKAILNKDIKFVKNGSSWRPTDDRGSQVLPIVYNGTTYLPLRVIADAFQIPVKWNAASQTIELGEGNGQIDVTTFFSKDVKVDFWSEKSYDVIDKKQLVFEGKTYNGAYAFTAENVGLGWYDGSPNAKFNFGKKYNTLHLALYAESAMKIRVLNANNQQLSKEMSLEEGKVTEIDIDLQGSQYAIVSAYDAQNQAVKPLLYILKDSYVK</sequence>
<dbReference type="SUPFAM" id="SSF55383">
    <property type="entry name" value="Copper amine oxidase, domain N"/>
    <property type="match status" value="1"/>
</dbReference>
<feature type="chain" id="PRO_5019809826" description="Copper amine oxidase-like N-terminal domain-containing protein" evidence="1">
    <location>
        <begin position="25"/>
        <end position="239"/>
    </location>
</feature>
<dbReference type="Pfam" id="PF07833">
    <property type="entry name" value="Cu_amine_oxidN1"/>
    <property type="match status" value="1"/>
</dbReference>
<name>A0A494XBX1_9BACL</name>
<dbReference type="EMBL" id="RBZM01000010">
    <property type="protein sequence ID" value="RKP48018.1"/>
    <property type="molecule type" value="Genomic_DNA"/>
</dbReference>
<evidence type="ECO:0000256" key="1">
    <source>
        <dbReference type="SAM" id="SignalP"/>
    </source>
</evidence>
<evidence type="ECO:0000313" key="3">
    <source>
        <dbReference type="EMBL" id="RKP48018.1"/>
    </source>
</evidence>
<proteinExistence type="predicted"/>
<evidence type="ECO:0000259" key="2">
    <source>
        <dbReference type="Pfam" id="PF07833"/>
    </source>
</evidence>
<feature type="domain" description="Copper amine oxidase-like N-terminal" evidence="2">
    <location>
        <begin position="57"/>
        <end position="135"/>
    </location>
</feature>
<dbReference type="InterPro" id="IPR012854">
    <property type="entry name" value="Cu_amine_oxidase-like_N"/>
</dbReference>
<dbReference type="InterPro" id="IPR036582">
    <property type="entry name" value="Mao_N_sf"/>
</dbReference>
<keyword evidence="1" id="KW-0732">Signal</keyword>
<accession>A0A494XBX1</accession>
<protein>
    <recommendedName>
        <fullName evidence="2">Copper amine oxidase-like N-terminal domain-containing protein</fullName>
    </recommendedName>
</protein>
<dbReference type="RefSeq" id="WP_120979308.1">
    <property type="nucleotide sequence ID" value="NZ_RBZM01000010.1"/>
</dbReference>
<gene>
    <name evidence="3" type="ORF">D7Z26_22725</name>
</gene>
<evidence type="ECO:0000313" key="4">
    <source>
        <dbReference type="Proteomes" id="UP000282076"/>
    </source>
</evidence>